<protein>
    <submittedName>
        <fullName evidence="10">Uncharacterized protein</fullName>
    </submittedName>
</protein>
<accession>A0AAN9BZ32</accession>
<keyword evidence="7 9" id="KW-0472">Membrane</keyword>
<dbReference type="GO" id="GO:0098609">
    <property type="term" value="P:cell-cell adhesion"/>
    <property type="evidence" value="ECO:0007669"/>
    <property type="project" value="TreeGrafter"/>
</dbReference>
<feature type="region of interest" description="Disordered" evidence="8">
    <location>
        <begin position="458"/>
        <end position="480"/>
    </location>
</feature>
<evidence type="ECO:0000256" key="2">
    <source>
        <dbReference type="ARBA" id="ARBA00004282"/>
    </source>
</evidence>
<sequence>MVSFSQRPICYQVGVFLLLGATALFLGGMASPWWAQTYSEAQNQVIRHSGLWQGCSSSAEEECTSIEAPDWFRAVQVLQCTGLVAMLAACAFAVFTNCCLDNVMYSRRLEIMTAAGGVLGVVSCLLYVAKTSHILKTNSHIGYSWAFGIDFGASVLVIFVAVIIALSSSPHVEEESRFIIEDGYVDPRSRPRGLMRSRSRSCGGSKEEIALEKSTGRTRRLGATSGSGREVIVLQNNYNGTPNHCPVNVNSGVCADEPLCTVCACSQRKSSICDASRPSMELQPCKTRPKSEIHPCQEGHHAEPQICEEGQYSEKQTCKVGPYYHKNSRKARQNCCCHDGSCHDEELCQANAQCIETPKCGHSRTSSHSSCRCDADIELCQEGCHHSLEEDPLLSHKNCQCDCVHQPKAQRKGLYSRLPTKALVVAKCEYSSQVKTFATDHVVNPHQSCCVSCQPRCDRQGSPMPNKSKDKSSHGHGDTFKNMTHCHRAVATAPPLEGVEKEDEDHIDLAKAQFFVDSETVFIGGLQRREQ</sequence>
<comment type="similarity">
    <text evidence="3">Belongs to the TMEM47 family.</text>
</comment>
<keyword evidence="6 9" id="KW-1133">Transmembrane helix</keyword>
<feature type="transmembrane region" description="Helical" evidence="9">
    <location>
        <begin position="111"/>
        <end position="129"/>
    </location>
</feature>
<evidence type="ECO:0000313" key="11">
    <source>
        <dbReference type="Proteomes" id="UP001374579"/>
    </source>
</evidence>
<evidence type="ECO:0000256" key="8">
    <source>
        <dbReference type="SAM" id="MobiDB-lite"/>
    </source>
</evidence>
<evidence type="ECO:0000256" key="4">
    <source>
        <dbReference type="ARBA" id="ARBA00022692"/>
    </source>
</evidence>
<dbReference type="GO" id="GO:0005911">
    <property type="term" value="C:cell-cell junction"/>
    <property type="evidence" value="ECO:0007669"/>
    <property type="project" value="TreeGrafter"/>
</dbReference>
<feature type="compositionally biased region" description="Basic and acidic residues" evidence="8">
    <location>
        <begin position="467"/>
        <end position="479"/>
    </location>
</feature>
<dbReference type="Proteomes" id="UP001374579">
    <property type="component" value="Unassembled WGS sequence"/>
</dbReference>
<evidence type="ECO:0000256" key="5">
    <source>
        <dbReference type="ARBA" id="ARBA00022949"/>
    </source>
</evidence>
<evidence type="ECO:0000256" key="1">
    <source>
        <dbReference type="ARBA" id="ARBA00004141"/>
    </source>
</evidence>
<dbReference type="InterPro" id="IPR015664">
    <property type="entry name" value="P53_induced"/>
</dbReference>
<feature type="transmembrane region" description="Helical" evidence="9">
    <location>
        <begin position="9"/>
        <end position="30"/>
    </location>
</feature>
<keyword evidence="11" id="KW-1185">Reference proteome</keyword>
<dbReference type="PANTHER" id="PTHR14399:SF4">
    <property type="entry name" value="P53 APOPTOSIS EFFECTOR RELATED TO PMP-22"/>
    <property type="match status" value="1"/>
</dbReference>
<feature type="transmembrane region" description="Helical" evidence="9">
    <location>
        <begin position="141"/>
        <end position="167"/>
    </location>
</feature>
<dbReference type="InterPro" id="IPR004031">
    <property type="entry name" value="PMP22/EMP/MP20/Claudin"/>
</dbReference>
<dbReference type="Gene3D" id="1.20.140.150">
    <property type="match status" value="1"/>
</dbReference>
<dbReference type="EMBL" id="JBAMIC010000002">
    <property type="protein sequence ID" value="KAK7112015.1"/>
    <property type="molecule type" value="Genomic_DNA"/>
</dbReference>
<evidence type="ECO:0000256" key="7">
    <source>
        <dbReference type="ARBA" id="ARBA00023136"/>
    </source>
</evidence>
<keyword evidence="4 9" id="KW-0812">Transmembrane</keyword>
<evidence type="ECO:0000256" key="6">
    <source>
        <dbReference type="ARBA" id="ARBA00022989"/>
    </source>
</evidence>
<dbReference type="Pfam" id="PF00822">
    <property type="entry name" value="PMP22_Claudin"/>
    <property type="match status" value="1"/>
</dbReference>
<proteinExistence type="inferred from homology"/>
<gene>
    <name evidence="10" type="ORF">V1264_011535</name>
</gene>
<comment type="subcellular location">
    <subcellularLocation>
        <location evidence="2">Cell junction</location>
    </subcellularLocation>
    <subcellularLocation>
        <location evidence="1">Membrane</location>
        <topology evidence="1">Multi-pass membrane protein</topology>
    </subcellularLocation>
</comment>
<reference evidence="10 11" key="1">
    <citation type="submission" date="2024-02" db="EMBL/GenBank/DDBJ databases">
        <title>Chromosome-scale genome assembly of the rough periwinkle Littorina saxatilis.</title>
        <authorList>
            <person name="De Jode A."/>
            <person name="Faria R."/>
            <person name="Formenti G."/>
            <person name="Sims Y."/>
            <person name="Smith T.P."/>
            <person name="Tracey A."/>
            <person name="Wood J.M.D."/>
            <person name="Zagrodzka Z.B."/>
            <person name="Johannesson K."/>
            <person name="Butlin R.K."/>
            <person name="Leder E.H."/>
        </authorList>
    </citation>
    <scope>NUCLEOTIDE SEQUENCE [LARGE SCALE GENOMIC DNA]</scope>
    <source>
        <strain evidence="10">Snail1</strain>
        <tissue evidence="10">Muscle</tissue>
    </source>
</reference>
<dbReference type="GO" id="GO:0016020">
    <property type="term" value="C:membrane"/>
    <property type="evidence" value="ECO:0007669"/>
    <property type="project" value="UniProtKB-SubCell"/>
</dbReference>
<organism evidence="10 11">
    <name type="scientific">Littorina saxatilis</name>
    <dbReference type="NCBI Taxonomy" id="31220"/>
    <lineage>
        <taxon>Eukaryota</taxon>
        <taxon>Metazoa</taxon>
        <taxon>Spiralia</taxon>
        <taxon>Lophotrochozoa</taxon>
        <taxon>Mollusca</taxon>
        <taxon>Gastropoda</taxon>
        <taxon>Caenogastropoda</taxon>
        <taxon>Littorinimorpha</taxon>
        <taxon>Littorinoidea</taxon>
        <taxon>Littorinidae</taxon>
        <taxon>Littorina</taxon>
    </lineage>
</organism>
<evidence type="ECO:0000256" key="9">
    <source>
        <dbReference type="SAM" id="Phobius"/>
    </source>
</evidence>
<name>A0AAN9BZ32_9CAEN</name>
<feature type="transmembrane region" description="Helical" evidence="9">
    <location>
        <begin position="76"/>
        <end position="99"/>
    </location>
</feature>
<evidence type="ECO:0000256" key="3">
    <source>
        <dbReference type="ARBA" id="ARBA00008691"/>
    </source>
</evidence>
<comment type="caution">
    <text evidence="10">The sequence shown here is derived from an EMBL/GenBank/DDBJ whole genome shotgun (WGS) entry which is preliminary data.</text>
</comment>
<keyword evidence="5" id="KW-0965">Cell junction</keyword>
<dbReference type="PANTHER" id="PTHR14399">
    <property type="entry name" value="P53-INDUCED PROTEIN RELATED"/>
    <property type="match status" value="1"/>
</dbReference>
<evidence type="ECO:0000313" key="10">
    <source>
        <dbReference type="EMBL" id="KAK7112015.1"/>
    </source>
</evidence>
<dbReference type="AlphaFoldDB" id="A0AAN9BZ32"/>